<name>A0A6L9MGS6_9HYPH</name>
<dbReference type="GO" id="GO:0008803">
    <property type="term" value="F:bis(5'-nucleosyl)-tetraphosphatase (symmetrical) activity"/>
    <property type="evidence" value="ECO:0007669"/>
    <property type="project" value="TreeGrafter"/>
</dbReference>
<dbReference type="InterPro" id="IPR004843">
    <property type="entry name" value="Calcineurin-like_PHP"/>
</dbReference>
<dbReference type="GO" id="GO:0110154">
    <property type="term" value="P:RNA decapping"/>
    <property type="evidence" value="ECO:0007669"/>
    <property type="project" value="TreeGrafter"/>
</dbReference>
<keyword evidence="4" id="KW-1185">Reference proteome</keyword>
<dbReference type="PANTHER" id="PTHR42850">
    <property type="entry name" value="METALLOPHOSPHOESTERASE"/>
    <property type="match status" value="1"/>
</dbReference>
<accession>A0A6L9MGS6</accession>
<proteinExistence type="predicted"/>
<evidence type="ECO:0000256" key="1">
    <source>
        <dbReference type="SAM" id="MobiDB-lite"/>
    </source>
</evidence>
<dbReference type="GO" id="GO:0005737">
    <property type="term" value="C:cytoplasm"/>
    <property type="evidence" value="ECO:0007669"/>
    <property type="project" value="TreeGrafter"/>
</dbReference>
<gene>
    <name evidence="3" type="ORF">GTW51_09285</name>
</gene>
<evidence type="ECO:0000313" key="3">
    <source>
        <dbReference type="EMBL" id="NDV86896.1"/>
    </source>
</evidence>
<protein>
    <recommendedName>
        <fullName evidence="2">Calcineurin-like phosphoesterase domain-containing protein</fullName>
    </recommendedName>
</protein>
<reference evidence="3 4" key="1">
    <citation type="submission" date="2020-01" db="EMBL/GenBank/DDBJ databases">
        <title>Genomes of bacteria type strains.</title>
        <authorList>
            <person name="Chen J."/>
            <person name="Zhu S."/>
            <person name="Chen J."/>
        </authorList>
    </citation>
    <scope>NUCLEOTIDE SEQUENCE [LARGE SCALE GENOMIC DNA]</scope>
    <source>
        <strain evidence="3 4">KCTC 52919</strain>
    </source>
</reference>
<dbReference type="InterPro" id="IPR050126">
    <property type="entry name" value="Ap4A_hydrolase"/>
</dbReference>
<feature type="domain" description="Calcineurin-like phosphoesterase" evidence="2">
    <location>
        <begin position="8"/>
        <end position="196"/>
    </location>
</feature>
<evidence type="ECO:0000259" key="2">
    <source>
        <dbReference type="Pfam" id="PF00149"/>
    </source>
</evidence>
<dbReference type="Gene3D" id="3.60.21.10">
    <property type="match status" value="1"/>
</dbReference>
<comment type="caution">
    <text evidence="3">The sequence shown here is derived from an EMBL/GenBank/DDBJ whole genome shotgun (WGS) entry which is preliminary data.</text>
</comment>
<dbReference type="EMBL" id="JAAAMJ010000005">
    <property type="protein sequence ID" value="NDV86896.1"/>
    <property type="molecule type" value="Genomic_DNA"/>
</dbReference>
<dbReference type="PANTHER" id="PTHR42850:SF4">
    <property type="entry name" value="ZINC-DEPENDENT ENDOPOLYPHOSPHATASE"/>
    <property type="match status" value="1"/>
</dbReference>
<dbReference type="RefSeq" id="WP_163043642.1">
    <property type="nucleotide sequence ID" value="NZ_JAAAMJ010000005.1"/>
</dbReference>
<feature type="region of interest" description="Disordered" evidence="1">
    <location>
        <begin position="242"/>
        <end position="267"/>
    </location>
</feature>
<dbReference type="AlphaFoldDB" id="A0A6L9MGS6"/>
<sequence>MPTETPSRLIAIGDVHGAADELAMLLGGLDKVAPDWPVYFLGDIVDRGPDSRRAMDLVEETFAARPGSKLLLGNHDDWLLRFLNDRLSPEEALHWFAQGGAETLSSYGVTPGAGLTEARQHVLADRPSHLGLLNAASLLESIGGFAFVHAGIDPLRPLGEQTRHDCLWMREPFLGHVGRLDHVVVHGHTPLKDGIPVATENRISIDTAAVLNGALTAILIDTADGTIDFLQTRNDGSVSAVEPRRLNRGLGTAVDRRRSPARSSNPR</sequence>
<dbReference type="Pfam" id="PF00149">
    <property type="entry name" value="Metallophos"/>
    <property type="match status" value="1"/>
</dbReference>
<organism evidence="3 4">
    <name type="scientific">Aurantimonas aggregata</name>
    <dbReference type="NCBI Taxonomy" id="2047720"/>
    <lineage>
        <taxon>Bacteria</taxon>
        <taxon>Pseudomonadati</taxon>
        <taxon>Pseudomonadota</taxon>
        <taxon>Alphaproteobacteria</taxon>
        <taxon>Hyphomicrobiales</taxon>
        <taxon>Aurantimonadaceae</taxon>
        <taxon>Aurantimonas</taxon>
    </lineage>
</organism>
<evidence type="ECO:0000313" key="4">
    <source>
        <dbReference type="Proteomes" id="UP000476332"/>
    </source>
</evidence>
<dbReference type="InterPro" id="IPR029052">
    <property type="entry name" value="Metallo-depent_PP-like"/>
</dbReference>
<dbReference type="Proteomes" id="UP000476332">
    <property type="component" value="Unassembled WGS sequence"/>
</dbReference>
<dbReference type="GO" id="GO:0016791">
    <property type="term" value="F:phosphatase activity"/>
    <property type="evidence" value="ECO:0007669"/>
    <property type="project" value="TreeGrafter"/>
</dbReference>
<dbReference type="SUPFAM" id="SSF56300">
    <property type="entry name" value="Metallo-dependent phosphatases"/>
    <property type="match status" value="1"/>
</dbReference>